<dbReference type="PANTHER" id="PTHR47074:SF48">
    <property type="entry name" value="POLYNUCLEOTIDYL TRANSFERASE, RIBONUCLEASE H-LIKE SUPERFAMILY PROTEIN"/>
    <property type="match status" value="1"/>
</dbReference>
<dbReference type="EMBL" id="JAZDWU010000007">
    <property type="protein sequence ID" value="KAK9997016.1"/>
    <property type="molecule type" value="Genomic_DNA"/>
</dbReference>
<gene>
    <name evidence="3" type="ORF">SO802_021702</name>
</gene>
<dbReference type="GO" id="GO:0004523">
    <property type="term" value="F:RNA-DNA hybrid ribonuclease activity"/>
    <property type="evidence" value="ECO:0007669"/>
    <property type="project" value="InterPro"/>
</dbReference>
<dbReference type="AlphaFoldDB" id="A0AAW2CGX6"/>
<keyword evidence="4" id="KW-1185">Reference proteome</keyword>
<organism evidence="3 4">
    <name type="scientific">Lithocarpus litseifolius</name>
    <dbReference type="NCBI Taxonomy" id="425828"/>
    <lineage>
        <taxon>Eukaryota</taxon>
        <taxon>Viridiplantae</taxon>
        <taxon>Streptophyta</taxon>
        <taxon>Embryophyta</taxon>
        <taxon>Tracheophyta</taxon>
        <taxon>Spermatophyta</taxon>
        <taxon>Magnoliopsida</taxon>
        <taxon>eudicotyledons</taxon>
        <taxon>Gunneridae</taxon>
        <taxon>Pentapetalae</taxon>
        <taxon>rosids</taxon>
        <taxon>fabids</taxon>
        <taxon>Fagales</taxon>
        <taxon>Fagaceae</taxon>
        <taxon>Lithocarpus</taxon>
    </lineage>
</organism>
<dbReference type="SUPFAM" id="SSF53098">
    <property type="entry name" value="Ribonuclease H-like"/>
    <property type="match status" value="1"/>
</dbReference>
<dbReference type="PANTHER" id="PTHR47074">
    <property type="entry name" value="BNAC02G40300D PROTEIN"/>
    <property type="match status" value="1"/>
</dbReference>
<comment type="caution">
    <text evidence="3">The sequence shown here is derived from an EMBL/GenBank/DDBJ whole genome shotgun (WGS) entry which is preliminary data.</text>
</comment>
<sequence length="136" mass="15258">MIAWLIWTRRNKMRTNEAALPNTKLAQSASALLAEFQQGKQQQQPKKRPGPVRWQPPPVDTVKANFDGAVFRADQEAGIGVVLRNNEGHVLAALSERVMMPVSVEVLEMLAARRAALFAWNLAFVWCALKETQNSY</sequence>
<dbReference type="InterPro" id="IPR012337">
    <property type="entry name" value="RNaseH-like_sf"/>
</dbReference>
<feature type="region of interest" description="Disordered" evidence="1">
    <location>
        <begin position="36"/>
        <end position="58"/>
    </location>
</feature>
<dbReference type="GO" id="GO:0003676">
    <property type="term" value="F:nucleic acid binding"/>
    <property type="evidence" value="ECO:0007669"/>
    <property type="project" value="InterPro"/>
</dbReference>
<dbReference type="InterPro" id="IPR052929">
    <property type="entry name" value="RNase_H-like_EbsB-rel"/>
</dbReference>
<proteinExistence type="predicted"/>
<feature type="domain" description="RNase H type-1" evidence="2">
    <location>
        <begin position="65"/>
        <end position="124"/>
    </location>
</feature>
<dbReference type="InterPro" id="IPR036397">
    <property type="entry name" value="RNaseH_sf"/>
</dbReference>
<evidence type="ECO:0000313" key="3">
    <source>
        <dbReference type="EMBL" id="KAK9997016.1"/>
    </source>
</evidence>
<dbReference type="InterPro" id="IPR002156">
    <property type="entry name" value="RNaseH_domain"/>
</dbReference>
<name>A0AAW2CGX6_9ROSI</name>
<evidence type="ECO:0000313" key="4">
    <source>
        <dbReference type="Proteomes" id="UP001459277"/>
    </source>
</evidence>
<reference evidence="3 4" key="1">
    <citation type="submission" date="2024-01" db="EMBL/GenBank/DDBJ databases">
        <title>A telomere-to-telomere, gap-free genome of sweet tea (Lithocarpus litseifolius).</title>
        <authorList>
            <person name="Zhou J."/>
        </authorList>
    </citation>
    <scope>NUCLEOTIDE SEQUENCE [LARGE SCALE GENOMIC DNA]</scope>
    <source>
        <strain evidence="3">Zhou-2022a</strain>
        <tissue evidence="3">Leaf</tissue>
    </source>
</reference>
<dbReference type="Gene3D" id="3.30.420.10">
    <property type="entry name" value="Ribonuclease H-like superfamily/Ribonuclease H"/>
    <property type="match status" value="1"/>
</dbReference>
<evidence type="ECO:0000259" key="2">
    <source>
        <dbReference type="Pfam" id="PF13456"/>
    </source>
</evidence>
<protein>
    <recommendedName>
        <fullName evidence="2">RNase H type-1 domain-containing protein</fullName>
    </recommendedName>
</protein>
<dbReference type="Pfam" id="PF13456">
    <property type="entry name" value="RVT_3"/>
    <property type="match status" value="1"/>
</dbReference>
<evidence type="ECO:0000256" key="1">
    <source>
        <dbReference type="SAM" id="MobiDB-lite"/>
    </source>
</evidence>
<accession>A0AAW2CGX6</accession>
<dbReference type="Proteomes" id="UP001459277">
    <property type="component" value="Unassembled WGS sequence"/>
</dbReference>